<evidence type="ECO:0000256" key="3">
    <source>
        <dbReference type="ARBA" id="ARBA00022737"/>
    </source>
</evidence>
<sequence length="206" mass="22524">MEMSRTFLKDLITQVAASRSPETLTKSRELWVEVNDGLGSNIGCVSLQWVWPAAPDEEEAGGDIAELAGWVAGSGSAPQARGELGRGSPWGSGRGRPDSEVLASLEDSNLISQAVHTHTHDVHRGPQGLQSLQNAYVGTSLIHKCPYCPYTSRLSSNTKRHVRTHTGEMPYSCSECDFRCKDPSSMKRHKVTHTRRSQSVNANIPK</sequence>
<feature type="domain" description="C2H2-type" evidence="11">
    <location>
        <begin position="143"/>
        <end position="170"/>
    </location>
</feature>
<organism evidence="12 13">
    <name type="scientific">Petrolisthes manimaculis</name>
    <dbReference type="NCBI Taxonomy" id="1843537"/>
    <lineage>
        <taxon>Eukaryota</taxon>
        <taxon>Metazoa</taxon>
        <taxon>Ecdysozoa</taxon>
        <taxon>Arthropoda</taxon>
        <taxon>Crustacea</taxon>
        <taxon>Multicrustacea</taxon>
        <taxon>Malacostraca</taxon>
        <taxon>Eumalacostraca</taxon>
        <taxon>Eucarida</taxon>
        <taxon>Decapoda</taxon>
        <taxon>Pleocyemata</taxon>
        <taxon>Anomura</taxon>
        <taxon>Galatheoidea</taxon>
        <taxon>Porcellanidae</taxon>
        <taxon>Petrolisthes</taxon>
    </lineage>
</organism>
<accession>A0AAE1TWU9</accession>
<dbReference type="PANTHER" id="PTHR45993:SF6">
    <property type="entry name" value="C2H2-TYPE DOMAIN-CONTAINING PROTEIN"/>
    <property type="match status" value="1"/>
</dbReference>
<feature type="domain" description="C2H2-type" evidence="11">
    <location>
        <begin position="171"/>
        <end position="198"/>
    </location>
</feature>
<feature type="region of interest" description="Disordered" evidence="10">
    <location>
        <begin position="187"/>
        <end position="206"/>
    </location>
</feature>
<dbReference type="GO" id="GO:0003700">
    <property type="term" value="F:DNA-binding transcription factor activity"/>
    <property type="evidence" value="ECO:0007669"/>
    <property type="project" value="TreeGrafter"/>
</dbReference>
<dbReference type="GO" id="GO:0006357">
    <property type="term" value="P:regulation of transcription by RNA polymerase II"/>
    <property type="evidence" value="ECO:0007669"/>
    <property type="project" value="TreeGrafter"/>
</dbReference>
<evidence type="ECO:0000256" key="2">
    <source>
        <dbReference type="ARBA" id="ARBA00022723"/>
    </source>
</evidence>
<dbReference type="EMBL" id="JAWZYT010002851">
    <property type="protein sequence ID" value="KAK4301653.1"/>
    <property type="molecule type" value="Genomic_DNA"/>
</dbReference>
<keyword evidence="5" id="KW-0862">Zinc</keyword>
<dbReference type="GO" id="GO:0005634">
    <property type="term" value="C:nucleus"/>
    <property type="evidence" value="ECO:0007669"/>
    <property type="project" value="UniProtKB-SubCell"/>
</dbReference>
<evidence type="ECO:0000256" key="8">
    <source>
        <dbReference type="ARBA" id="ARBA00023242"/>
    </source>
</evidence>
<evidence type="ECO:0000313" key="13">
    <source>
        <dbReference type="Proteomes" id="UP001292094"/>
    </source>
</evidence>
<evidence type="ECO:0000256" key="10">
    <source>
        <dbReference type="SAM" id="MobiDB-lite"/>
    </source>
</evidence>
<feature type="compositionally biased region" description="Polar residues" evidence="10">
    <location>
        <begin position="197"/>
        <end position="206"/>
    </location>
</feature>
<protein>
    <recommendedName>
        <fullName evidence="11">C2H2-type domain-containing protein</fullName>
    </recommendedName>
</protein>
<evidence type="ECO:0000256" key="1">
    <source>
        <dbReference type="ARBA" id="ARBA00004123"/>
    </source>
</evidence>
<dbReference type="AlphaFoldDB" id="A0AAE1TWU9"/>
<evidence type="ECO:0000256" key="9">
    <source>
        <dbReference type="PROSITE-ProRule" id="PRU00042"/>
    </source>
</evidence>
<comment type="subcellular location">
    <subcellularLocation>
        <location evidence="1">Nucleus</location>
    </subcellularLocation>
</comment>
<evidence type="ECO:0000256" key="6">
    <source>
        <dbReference type="ARBA" id="ARBA00023015"/>
    </source>
</evidence>
<dbReference type="PROSITE" id="PS00028">
    <property type="entry name" value="ZINC_FINGER_C2H2_1"/>
    <property type="match status" value="1"/>
</dbReference>
<proteinExistence type="predicted"/>
<dbReference type="PANTHER" id="PTHR45993">
    <property type="entry name" value="B-CELL LYMPHOMA/LEUKEMIA 11"/>
    <property type="match status" value="1"/>
</dbReference>
<keyword evidence="4 9" id="KW-0863">Zinc-finger</keyword>
<keyword evidence="2" id="KW-0479">Metal-binding</keyword>
<keyword evidence="6" id="KW-0805">Transcription regulation</keyword>
<dbReference type="InterPro" id="IPR013087">
    <property type="entry name" value="Znf_C2H2_type"/>
</dbReference>
<dbReference type="SUPFAM" id="SSF57667">
    <property type="entry name" value="beta-beta-alpha zinc fingers"/>
    <property type="match status" value="1"/>
</dbReference>
<feature type="compositionally biased region" description="Basic residues" evidence="10">
    <location>
        <begin position="187"/>
        <end position="196"/>
    </location>
</feature>
<dbReference type="GO" id="GO:0008270">
    <property type="term" value="F:zinc ion binding"/>
    <property type="evidence" value="ECO:0007669"/>
    <property type="project" value="UniProtKB-KW"/>
</dbReference>
<dbReference type="InterPro" id="IPR051497">
    <property type="entry name" value="Dev/Hematopoietic_TF"/>
</dbReference>
<evidence type="ECO:0000256" key="5">
    <source>
        <dbReference type="ARBA" id="ARBA00022833"/>
    </source>
</evidence>
<keyword evidence="3" id="KW-0677">Repeat</keyword>
<evidence type="ECO:0000256" key="7">
    <source>
        <dbReference type="ARBA" id="ARBA00023163"/>
    </source>
</evidence>
<dbReference type="PROSITE" id="PS50157">
    <property type="entry name" value="ZINC_FINGER_C2H2_2"/>
    <property type="match status" value="2"/>
</dbReference>
<evidence type="ECO:0000256" key="4">
    <source>
        <dbReference type="ARBA" id="ARBA00022771"/>
    </source>
</evidence>
<dbReference type="GO" id="GO:0000978">
    <property type="term" value="F:RNA polymerase II cis-regulatory region sequence-specific DNA binding"/>
    <property type="evidence" value="ECO:0007669"/>
    <property type="project" value="TreeGrafter"/>
</dbReference>
<evidence type="ECO:0000313" key="12">
    <source>
        <dbReference type="EMBL" id="KAK4301653.1"/>
    </source>
</evidence>
<reference evidence="12" key="1">
    <citation type="submission" date="2023-11" db="EMBL/GenBank/DDBJ databases">
        <title>Genome assemblies of two species of porcelain crab, Petrolisthes cinctipes and Petrolisthes manimaculis (Anomura: Porcellanidae).</title>
        <authorList>
            <person name="Angst P."/>
        </authorList>
    </citation>
    <scope>NUCLEOTIDE SEQUENCE</scope>
    <source>
        <strain evidence="12">PB745_02</strain>
        <tissue evidence="12">Gill</tissue>
    </source>
</reference>
<dbReference type="FunFam" id="3.30.160.60:FF:002343">
    <property type="entry name" value="Zinc finger protein 33A"/>
    <property type="match status" value="1"/>
</dbReference>
<gene>
    <name evidence="12" type="ORF">Pmani_026211</name>
</gene>
<keyword evidence="13" id="KW-1185">Reference proteome</keyword>
<dbReference type="Proteomes" id="UP001292094">
    <property type="component" value="Unassembled WGS sequence"/>
</dbReference>
<feature type="region of interest" description="Disordered" evidence="10">
    <location>
        <begin position="75"/>
        <end position="97"/>
    </location>
</feature>
<dbReference type="Gene3D" id="3.30.160.60">
    <property type="entry name" value="Classic Zinc Finger"/>
    <property type="match status" value="2"/>
</dbReference>
<comment type="caution">
    <text evidence="12">The sequence shown here is derived from an EMBL/GenBank/DDBJ whole genome shotgun (WGS) entry which is preliminary data.</text>
</comment>
<name>A0AAE1TWU9_9EUCA</name>
<dbReference type="InterPro" id="IPR036236">
    <property type="entry name" value="Znf_C2H2_sf"/>
</dbReference>
<keyword evidence="7" id="KW-0804">Transcription</keyword>
<keyword evidence="8" id="KW-0539">Nucleus</keyword>
<dbReference type="SMART" id="SM00355">
    <property type="entry name" value="ZnF_C2H2"/>
    <property type="match status" value="2"/>
</dbReference>
<evidence type="ECO:0000259" key="11">
    <source>
        <dbReference type="PROSITE" id="PS50157"/>
    </source>
</evidence>